<reference evidence="1 2" key="1">
    <citation type="journal article" date="2014" name="Int. J. Syst. Evol. Microbiol.">
        <title>Complete genome sequence of Corynebacterium casei LMG S-19264T (=DSM 44701T), isolated from a smear-ripened cheese.</title>
        <authorList>
            <consortium name="US DOE Joint Genome Institute (JGI-PGF)"/>
            <person name="Walter F."/>
            <person name="Albersmeier A."/>
            <person name="Kalinowski J."/>
            <person name="Ruckert C."/>
        </authorList>
    </citation>
    <scope>NUCLEOTIDE SEQUENCE [LARGE SCALE GENOMIC DNA]</scope>
    <source>
        <strain evidence="1 2">CGMCC 1.16330</strain>
    </source>
</reference>
<proteinExistence type="predicted"/>
<dbReference type="EMBL" id="BMKS01000006">
    <property type="protein sequence ID" value="GGG34245.1"/>
    <property type="molecule type" value="Genomic_DNA"/>
</dbReference>
<protein>
    <submittedName>
        <fullName evidence="1">Uncharacterized protein</fullName>
    </submittedName>
</protein>
<comment type="caution">
    <text evidence="1">The sequence shown here is derived from an EMBL/GenBank/DDBJ whole genome shotgun (WGS) entry which is preliminary data.</text>
</comment>
<evidence type="ECO:0000313" key="2">
    <source>
        <dbReference type="Proteomes" id="UP000597507"/>
    </source>
</evidence>
<dbReference type="InterPro" id="IPR032258">
    <property type="entry name" value="DUF5061"/>
</dbReference>
<organism evidence="1 2">
    <name type="scientific">Caldovatus sediminis</name>
    <dbReference type="NCBI Taxonomy" id="2041189"/>
    <lineage>
        <taxon>Bacteria</taxon>
        <taxon>Pseudomonadati</taxon>
        <taxon>Pseudomonadota</taxon>
        <taxon>Alphaproteobacteria</taxon>
        <taxon>Acetobacterales</taxon>
        <taxon>Roseomonadaceae</taxon>
        <taxon>Caldovatus</taxon>
    </lineage>
</organism>
<name>A0A8J3EDV3_9PROT</name>
<sequence length="136" mass="13045">MPVVALAAVLAAGGGCAELGGGWLGLGDGGEAAARPAAAAPADPVVAFAAQAQPGAEATVADPATGRPVRVRLVRAYAAASGRECREVALLAAGMPAAGGGAPRRLVCRGEGGVWIEARPLLRSGVAAAPGATAFP</sequence>
<keyword evidence="2" id="KW-1185">Reference proteome</keyword>
<gene>
    <name evidence="1" type="ORF">GCM10010964_22720</name>
</gene>
<dbReference type="AlphaFoldDB" id="A0A8J3EDV3"/>
<dbReference type="Pfam" id="PF16587">
    <property type="entry name" value="DUF5061"/>
    <property type="match status" value="1"/>
</dbReference>
<accession>A0A8J3EDV3</accession>
<evidence type="ECO:0000313" key="1">
    <source>
        <dbReference type="EMBL" id="GGG34245.1"/>
    </source>
</evidence>
<dbReference type="RefSeq" id="WP_188900250.1">
    <property type="nucleotide sequence ID" value="NZ_BMKS01000006.1"/>
</dbReference>
<dbReference type="Proteomes" id="UP000597507">
    <property type="component" value="Unassembled WGS sequence"/>
</dbReference>